<dbReference type="Proteomes" id="UP000007076">
    <property type="component" value="Chromosome"/>
</dbReference>
<proteinExistence type="predicted"/>
<dbReference type="EMBL" id="AP010968">
    <property type="protein sequence ID" value="BAJ30114.1"/>
    <property type="molecule type" value="Genomic_DNA"/>
</dbReference>
<dbReference type="HOGENOM" id="CLU_1426269_0_0_11"/>
<accession>E4NF34</accession>
<name>E4NF34_KITSK</name>
<dbReference type="AlphaFoldDB" id="E4NF34"/>
<keyword evidence="2" id="KW-0732">Signal</keyword>
<gene>
    <name evidence="3" type="ordered locus">KSE_43300</name>
</gene>
<feature type="signal peptide" evidence="2">
    <location>
        <begin position="1"/>
        <end position="21"/>
    </location>
</feature>
<feature type="region of interest" description="Disordered" evidence="1">
    <location>
        <begin position="161"/>
        <end position="191"/>
    </location>
</feature>
<evidence type="ECO:0000256" key="1">
    <source>
        <dbReference type="SAM" id="MobiDB-lite"/>
    </source>
</evidence>
<reference evidence="3 4" key="1">
    <citation type="journal article" date="2010" name="DNA Res.">
        <title>Genome sequence of Kitasatospora setae NBRC 14216T: an evolutionary snapshot of the family Streptomycetaceae.</title>
        <authorList>
            <person name="Ichikawa N."/>
            <person name="Oguchi A."/>
            <person name="Ikeda H."/>
            <person name="Ishikawa J."/>
            <person name="Kitani S."/>
            <person name="Watanabe Y."/>
            <person name="Nakamura S."/>
            <person name="Katano Y."/>
            <person name="Kishi E."/>
            <person name="Sasagawa M."/>
            <person name="Ankai A."/>
            <person name="Fukui S."/>
            <person name="Hashimoto Y."/>
            <person name="Kamata S."/>
            <person name="Otoguro M."/>
            <person name="Tanikawa S."/>
            <person name="Nihira T."/>
            <person name="Horinouchi S."/>
            <person name="Ohnishi Y."/>
            <person name="Hayakawa M."/>
            <person name="Kuzuyama T."/>
            <person name="Arisawa A."/>
            <person name="Nomoto F."/>
            <person name="Miura H."/>
            <person name="Takahashi Y."/>
            <person name="Fujita N."/>
        </authorList>
    </citation>
    <scope>NUCLEOTIDE SEQUENCE [LARGE SCALE GENOMIC DNA]</scope>
    <source>
        <strain evidence="4">ATCC 33774 / DSM 43861 / JCM 3304 / KCC A-0304 / NBRC 14216 / KM-6054</strain>
    </source>
</reference>
<keyword evidence="4" id="KW-1185">Reference proteome</keyword>
<evidence type="ECO:0000256" key="2">
    <source>
        <dbReference type="SAM" id="SignalP"/>
    </source>
</evidence>
<dbReference type="STRING" id="452652.KSE_43300"/>
<evidence type="ECO:0008006" key="5">
    <source>
        <dbReference type="Google" id="ProtNLM"/>
    </source>
</evidence>
<feature type="compositionally biased region" description="Polar residues" evidence="1">
    <location>
        <begin position="167"/>
        <end position="178"/>
    </location>
</feature>
<dbReference type="KEGG" id="ksk:KSE_43300"/>
<dbReference type="PATRIC" id="fig|452652.3.peg.4312"/>
<protein>
    <recommendedName>
        <fullName evidence="5">Lipoprotein</fullName>
    </recommendedName>
</protein>
<evidence type="ECO:0000313" key="3">
    <source>
        <dbReference type="EMBL" id="BAJ30114.1"/>
    </source>
</evidence>
<feature type="chain" id="PRO_5038563789" description="Lipoprotein" evidence="2">
    <location>
        <begin position="22"/>
        <end position="191"/>
    </location>
</feature>
<feature type="compositionally biased region" description="Basic and acidic residues" evidence="1">
    <location>
        <begin position="181"/>
        <end position="191"/>
    </location>
</feature>
<sequence>MSPRTPFAAFAAVLLAVTLTAGCSGSEDLGPLGDPAAAQQRIDSLIDGTLKAITPAVPPRQDWWYRYREERNGINNNTGYTEVERQSYLEERIAEGKQRVLLGQAEKYWSDQGCTVGAEKSDSLRVYVSATCADKAVAVVEIGKDGVALVKALVEKTKLGSGPSPFPNTLSPRPTASETPVGKRDHPYWSH</sequence>
<dbReference type="PROSITE" id="PS51257">
    <property type="entry name" value="PROKAR_LIPOPROTEIN"/>
    <property type="match status" value="1"/>
</dbReference>
<organism evidence="3 4">
    <name type="scientific">Kitasatospora setae (strain ATCC 33774 / DSM 43861 / JCM 3304 / KCC A-0304 / NBRC 14216 / KM-6054)</name>
    <name type="common">Streptomyces setae</name>
    <dbReference type="NCBI Taxonomy" id="452652"/>
    <lineage>
        <taxon>Bacteria</taxon>
        <taxon>Bacillati</taxon>
        <taxon>Actinomycetota</taxon>
        <taxon>Actinomycetes</taxon>
        <taxon>Kitasatosporales</taxon>
        <taxon>Streptomycetaceae</taxon>
        <taxon>Kitasatospora</taxon>
    </lineage>
</organism>
<dbReference type="RefSeq" id="WP_014137414.1">
    <property type="nucleotide sequence ID" value="NC_016109.1"/>
</dbReference>
<evidence type="ECO:0000313" key="4">
    <source>
        <dbReference type="Proteomes" id="UP000007076"/>
    </source>
</evidence>